<comment type="caution">
    <text evidence="2">The sequence shown here is derived from an EMBL/GenBank/DDBJ whole genome shotgun (WGS) entry which is preliminary data.</text>
</comment>
<keyword evidence="2" id="KW-0808">Transferase</keyword>
<evidence type="ECO:0000313" key="2">
    <source>
        <dbReference type="EMBL" id="GEU68791.1"/>
    </source>
</evidence>
<dbReference type="GO" id="GO:0003964">
    <property type="term" value="F:RNA-directed DNA polymerase activity"/>
    <property type="evidence" value="ECO:0007669"/>
    <property type="project" value="UniProtKB-KW"/>
</dbReference>
<gene>
    <name evidence="2" type="ORF">Tci_040769</name>
</gene>
<accession>A0A6L2M4A5</accession>
<dbReference type="AlphaFoldDB" id="A0A6L2M4A5"/>
<dbReference type="EMBL" id="BKCJ010005815">
    <property type="protein sequence ID" value="GEU68791.1"/>
    <property type="molecule type" value="Genomic_DNA"/>
</dbReference>
<keyword evidence="1" id="KW-0812">Transmembrane</keyword>
<reference evidence="2" key="1">
    <citation type="journal article" date="2019" name="Sci. Rep.">
        <title>Draft genome of Tanacetum cinerariifolium, the natural source of mosquito coil.</title>
        <authorList>
            <person name="Yamashiro T."/>
            <person name="Shiraishi A."/>
            <person name="Satake H."/>
            <person name="Nakayama K."/>
        </authorList>
    </citation>
    <scope>NUCLEOTIDE SEQUENCE</scope>
</reference>
<sequence length="253" mass="28623">MHSEISFLIEENALWKIVIREFYGVNGGFGYSMNFNASGGIWQDIIKAVKLIENIDTSVKYFFTRKISSGADMMFWKDSWCGDGTCLMDKFQGYMPRNLIMIAWFVIDDVQLMEFGVDIDEGLNKWIWSKDSSGRFKVSPLSKSIRILSLSNYALDLQLVLISFRARLIFSPLLVLFVIATWRILSIASLNARRSSRFGKRFGVGGNSGLLFPSLPSPSPTLLLEKLKSTGVRKLQRLFRGPSILSFGPFRSG</sequence>
<keyword evidence="1" id="KW-0472">Membrane</keyword>
<feature type="transmembrane region" description="Helical" evidence="1">
    <location>
        <begin position="170"/>
        <end position="192"/>
    </location>
</feature>
<keyword evidence="2" id="KW-0695">RNA-directed DNA polymerase</keyword>
<protein>
    <submittedName>
        <fullName evidence="2">RNA-directed DNA polymerase, eukaryota, reverse transcriptase zinc-binding domain protein</fullName>
    </submittedName>
</protein>
<organism evidence="2">
    <name type="scientific">Tanacetum cinerariifolium</name>
    <name type="common">Dalmatian daisy</name>
    <name type="synonym">Chrysanthemum cinerariifolium</name>
    <dbReference type="NCBI Taxonomy" id="118510"/>
    <lineage>
        <taxon>Eukaryota</taxon>
        <taxon>Viridiplantae</taxon>
        <taxon>Streptophyta</taxon>
        <taxon>Embryophyta</taxon>
        <taxon>Tracheophyta</taxon>
        <taxon>Spermatophyta</taxon>
        <taxon>Magnoliopsida</taxon>
        <taxon>eudicotyledons</taxon>
        <taxon>Gunneridae</taxon>
        <taxon>Pentapetalae</taxon>
        <taxon>asterids</taxon>
        <taxon>campanulids</taxon>
        <taxon>Asterales</taxon>
        <taxon>Asteraceae</taxon>
        <taxon>Asteroideae</taxon>
        <taxon>Anthemideae</taxon>
        <taxon>Anthemidinae</taxon>
        <taxon>Tanacetum</taxon>
    </lineage>
</organism>
<proteinExistence type="predicted"/>
<keyword evidence="1" id="KW-1133">Transmembrane helix</keyword>
<keyword evidence="2" id="KW-0548">Nucleotidyltransferase</keyword>
<name>A0A6L2M4A5_TANCI</name>
<evidence type="ECO:0000256" key="1">
    <source>
        <dbReference type="SAM" id="Phobius"/>
    </source>
</evidence>